<gene>
    <name evidence="1" type="ORF">PHLCEN_2v12989</name>
</gene>
<dbReference type="EMBL" id="MLYV02001294">
    <property type="protein sequence ID" value="PSR71143.1"/>
    <property type="molecule type" value="Genomic_DNA"/>
</dbReference>
<organism evidence="1 2">
    <name type="scientific">Hermanssonia centrifuga</name>
    <dbReference type="NCBI Taxonomy" id="98765"/>
    <lineage>
        <taxon>Eukaryota</taxon>
        <taxon>Fungi</taxon>
        <taxon>Dikarya</taxon>
        <taxon>Basidiomycota</taxon>
        <taxon>Agaricomycotina</taxon>
        <taxon>Agaricomycetes</taxon>
        <taxon>Polyporales</taxon>
        <taxon>Meruliaceae</taxon>
        <taxon>Hermanssonia</taxon>
    </lineage>
</organism>
<evidence type="ECO:0000313" key="2">
    <source>
        <dbReference type="Proteomes" id="UP000186601"/>
    </source>
</evidence>
<dbReference type="Proteomes" id="UP000186601">
    <property type="component" value="Unassembled WGS sequence"/>
</dbReference>
<reference evidence="1 2" key="1">
    <citation type="submission" date="2018-02" db="EMBL/GenBank/DDBJ databases">
        <title>Genome sequence of the basidiomycete white-rot fungus Phlebia centrifuga.</title>
        <authorList>
            <person name="Granchi Z."/>
            <person name="Peng M."/>
            <person name="de Vries R.P."/>
            <person name="Hilden K."/>
            <person name="Makela M.R."/>
            <person name="Grigoriev I."/>
            <person name="Riley R."/>
        </authorList>
    </citation>
    <scope>NUCLEOTIDE SEQUENCE [LARGE SCALE GENOMIC DNA]</scope>
    <source>
        <strain evidence="1 2">FBCC195</strain>
    </source>
</reference>
<keyword evidence="2" id="KW-1185">Reference proteome</keyword>
<sequence length="76" mass="8925">MFKFLRVPAFTKLFDGRTTQSTDASDGTQVHSDVQYVHWLQKLKLKLKLKDCKRRWALMISMRSRKAEPATLLLRS</sequence>
<protein>
    <submittedName>
        <fullName evidence="1">Uncharacterized protein</fullName>
    </submittedName>
</protein>
<proteinExistence type="predicted"/>
<evidence type="ECO:0000313" key="1">
    <source>
        <dbReference type="EMBL" id="PSR71143.1"/>
    </source>
</evidence>
<comment type="caution">
    <text evidence="1">The sequence shown here is derived from an EMBL/GenBank/DDBJ whole genome shotgun (WGS) entry which is preliminary data.</text>
</comment>
<accession>A0A2R6NFJ4</accession>
<dbReference type="AlphaFoldDB" id="A0A2R6NFJ4"/>
<name>A0A2R6NFJ4_9APHY</name>